<evidence type="ECO:0000256" key="1">
    <source>
        <dbReference type="SAM" id="MobiDB-lite"/>
    </source>
</evidence>
<comment type="caution">
    <text evidence="2">The sequence shown here is derived from an EMBL/GenBank/DDBJ whole genome shotgun (WGS) entry which is preliminary data.</text>
</comment>
<dbReference type="Proteomes" id="UP001457282">
    <property type="component" value="Unassembled WGS sequence"/>
</dbReference>
<gene>
    <name evidence="2" type="ORF">M0R45_020034</name>
</gene>
<keyword evidence="3" id="KW-1185">Reference proteome</keyword>
<dbReference type="EMBL" id="JBEDUW010000004">
    <property type="protein sequence ID" value="KAK9932812.1"/>
    <property type="molecule type" value="Genomic_DNA"/>
</dbReference>
<accession>A0AAW1X815</accession>
<evidence type="ECO:0000313" key="2">
    <source>
        <dbReference type="EMBL" id="KAK9932812.1"/>
    </source>
</evidence>
<protein>
    <submittedName>
        <fullName evidence="2">Uncharacterized protein</fullName>
    </submittedName>
</protein>
<organism evidence="2 3">
    <name type="scientific">Rubus argutus</name>
    <name type="common">Southern blackberry</name>
    <dbReference type="NCBI Taxonomy" id="59490"/>
    <lineage>
        <taxon>Eukaryota</taxon>
        <taxon>Viridiplantae</taxon>
        <taxon>Streptophyta</taxon>
        <taxon>Embryophyta</taxon>
        <taxon>Tracheophyta</taxon>
        <taxon>Spermatophyta</taxon>
        <taxon>Magnoliopsida</taxon>
        <taxon>eudicotyledons</taxon>
        <taxon>Gunneridae</taxon>
        <taxon>Pentapetalae</taxon>
        <taxon>rosids</taxon>
        <taxon>fabids</taxon>
        <taxon>Rosales</taxon>
        <taxon>Rosaceae</taxon>
        <taxon>Rosoideae</taxon>
        <taxon>Rosoideae incertae sedis</taxon>
        <taxon>Rubus</taxon>
    </lineage>
</organism>
<feature type="region of interest" description="Disordered" evidence="1">
    <location>
        <begin position="11"/>
        <end position="40"/>
    </location>
</feature>
<evidence type="ECO:0000313" key="3">
    <source>
        <dbReference type="Proteomes" id="UP001457282"/>
    </source>
</evidence>
<name>A0AAW1X815_RUBAR</name>
<feature type="compositionally biased region" description="Low complexity" evidence="1">
    <location>
        <begin position="30"/>
        <end position="39"/>
    </location>
</feature>
<proteinExistence type="predicted"/>
<feature type="compositionally biased region" description="Basic and acidic residues" evidence="1">
    <location>
        <begin position="99"/>
        <end position="108"/>
    </location>
</feature>
<feature type="compositionally biased region" description="Polar residues" evidence="1">
    <location>
        <begin position="18"/>
        <end position="28"/>
    </location>
</feature>
<sequence length="108" mass="11748">MIPSSLPISGPLLLSHLKGQNPNSNLDPFSSLPISSYSSHPKTQIKRQILIFYPSPASSSSSHPKPKSNFDLPSPKVTKGEEKWGTRSPAEPPNQQEELGCRIEGDKA</sequence>
<reference evidence="2 3" key="1">
    <citation type="journal article" date="2023" name="G3 (Bethesda)">
        <title>A chromosome-length genome assembly and annotation of blackberry (Rubus argutus, cv. 'Hillquist').</title>
        <authorList>
            <person name="Bruna T."/>
            <person name="Aryal R."/>
            <person name="Dudchenko O."/>
            <person name="Sargent D.J."/>
            <person name="Mead D."/>
            <person name="Buti M."/>
            <person name="Cavallini A."/>
            <person name="Hytonen T."/>
            <person name="Andres J."/>
            <person name="Pham M."/>
            <person name="Weisz D."/>
            <person name="Mascagni F."/>
            <person name="Usai G."/>
            <person name="Natali L."/>
            <person name="Bassil N."/>
            <person name="Fernandez G.E."/>
            <person name="Lomsadze A."/>
            <person name="Armour M."/>
            <person name="Olukolu B."/>
            <person name="Poorten T."/>
            <person name="Britton C."/>
            <person name="Davik J."/>
            <person name="Ashrafi H."/>
            <person name="Aiden E.L."/>
            <person name="Borodovsky M."/>
            <person name="Worthington M."/>
        </authorList>
    </citation>
    <scope>NUCLEOTIDE SEQUENCE [LARGE SCALE GENOMIC DNA]</scope>
    <source>
        <strain evidence="2">PI 553951</strain>
    </source>
</reference>
<dbReference type="AlphaFoldDB" id="A0AAW1X815"/>
<feature type="region of interest" description="Disordered" evidence="1">
    <location>
        <begin position="55"/>
        <end position="108"/>
    </location>
</feature>